<dbReference type="Proteomes" id="UP000479000">
    <property type="component" value="Unassembled WGS sequence"/>
</dbReference>
<evidence type="ECO:0000313" key="3">
    <source>
        <dbReference type="Proteomes" id="UP000479000"/>
    </source>
</evidence>
<gene>
    <name evidence="2" type="ORF">NTEN_LOCUS13781</name>
</gene>
<name>A0A6H5GVN3_9HEMI</name>
<evidence type="ECO:0000256" key="1">
    <source>
        <dbReference type="SAM" id="MobiDB-lite"/>
    </source>
</evidence>
<proteinExistence type="predicted"/>
<evidence type="ECO:0000313" key="2">
    <source>
        <dbReference type="EMBL" id="CAB0008535.1"/>
    </source>
</evidence>
<organism evidence="2 3">
    <name type="scientific">Nesidiocoris tenuis</name>
    <dbReference type="NCBI Taxonomy" id="355587"/>
    <lineage>
        <taxon>Eukaryota</taxon>
        <taxon>Metazoa</taxon>
        <taxon>Ecdysozoa</taxon>
        <taxon>Arthropoda</taxon>
        <taxon>Hexapoda</taxon>
        <taxon>Insecta</taxon>
        <taxon>Pterygota</taxon>
        <taxon>Neoptera</taxon>
        <taxon>Paraneoptera</taxon>
        <taxon>Hemiptera</taxon>
        <taxon>Heteroptera</taxon>
        <taxon>Panheteroptera</taxon>
        <taxon>Cimicomorpha</taxon>
        <taxon>Miridae</taxon>
        <taxon>Dicyphina</taxon>
        <taxon>Nesidiocoris</taxon>
    </lineage>
</organism>
<accession>A0A6H5GVN3</accession>
<dbReference type="EMBL" id="CADCXU010020477">
    <property type="protein sequence ID" value="CAB0008535.1"/>
    <property type="molecule type" value="Genomic_DNA"/>
</dbReference>
<dbReference type="AlphaFoldDB" id="A0A6H5GVN3"/>
<feature type="non-terminal residue" evidence="2">
    <location>
        <position position="605"/>
    </location>
</feature>
<feature type="region of interest" description="Disordered" evidence="1">
    <location>
        <begin position="272"/>
        <end position="292"/>
    </location>
</feature>
<reference evidence="2 3" key="1">
    <citation type="submission" date="2020-02" db="EMBL/GenBank/DDBJ databases">
        <authorList>
            <person name="Ferguson B K."/>
        </authorList>
    </citation>
    <scope>NUCLEOTIDE SEQUENCE [LARGE SCALE GENOMIC DNA]</scope>
</reference>
<feature type="region of interest" description="Disordered" evidence="1">
    <location>
        <begin position="534"/>
        <end position="563"/>
    </location>
</feature>
<keyword evidence="3" id="KW-1185">Reference proteome</keyword>
<protein>
    <submittedName>
        <fullName evidence="2">Uncharacterized protein</fullName>
    </submittedName>
</protein>
<sequence>MKSFWSKKYYIPLKTSKEVLFSFKRYNILRSGVPYPVHFKTYYIQRQAMMDTRIAEVARTGADYMRRWSTACLHLSRSFRQHTVQDVVKRRRRSADDARSLIPSIRLIHRRCYIKKRPSGAVKRREEKAECLFRQELLPCLTGIRIALMFGPIVRSTDGRLREPCHMQASRPFICTNILLARRSITTSQSEMANIPTRAVPLPPKSELVRTFFSSWGHPHRKGPLSTQLTSRCTKIARFPFHDVRSLSPPPPCISSLFLLERRTGKTDKIGKRAFPTKHRGNINFGGSNQEKSSTEWAFSPNEVFVFRFSLRSCFSSRGKVLTKSCLRHPSGNAQNRMAKKGLNLEAGTDFWESTCQGSRRGPLEFASFLENVREPDKSPHNALASRTLGLVPSALGCPLEWKYDVSYAKSRSRGAQQEQCVLNTMSHRHTIGDFLSVLQCWNMIMRILLPYLQSKWKYWNRPKNENRNGAPETFSYTHLLRITSRTTVYHFQSIVIYQTETSIFSTAPTIALPFKRHIRWRRSWSRRWRIGKGEEEEEHTPDKASRGNPPAARSARGSLPKSHRLNGSIGIVLKSRIGTELQKKLFLIHTQNHFLNKCLCVRVS</sequence>